<dbReference type="InterPro" id="IPR044726">
    <property type="entry name" value="ABCC_6TM_D2"/>
</dbReference>
<dbReference type="SMART" id="SM00382">
    <property type="entry name" value="AAA"/>
    <property type="match status" value="2"/>
</dbReference>
<feature type="region of interest" description="Disordered" evidence="10">
    <location>
        <begin position="712"/>
        <end position="786"/>
    </location>
</feature>
<dbReference type="InterPro" id="IPR044746">
    <property type="entry name" value="ABCC_6TM_D1"/>
</dbReference>
<evidence type="ECO:0008006" key="15">
    <source>
        <dbReference type="Google" id="ProtNLM"/>
    </source>
</evidence>
<feature type="region of interest" description="Disordered" evidence="10">
    <location>
        <begin position="795"/>
        <end position="814"/>
    </location>
</feature>
<protein>
    <recommendedName>
        <fullName evidence="15">ATP-dependent transporter ycf16</fullName>
    </recommendedName>
</protein>
<evidence type="ECO:0000256" key="7">
    <source>
        <dbReference type="ARBA" id="ARBA00022840"/>
    </source>
</evidence>
<feature type="domain" description="ABC transporter" evidence="12">
    <location>
        <begin position="442"/>
        <end position="682"/>
    </location>
</feature>
<dbReference type="InterPro" id="IPR011527">
    <property type="entry name" value="ABC1_TM_dom"/>
</dbReference>
<accession>A0A7S4CVS1</accession>
<feature type="domain" description="ABC transmembrane type-1" evidence="13">
    <location>
        <begin position="89"/>
        <end position="372"/>
    </location>
</feature>
<dbReference type="InterPro" id="IPR050173">
    <property type="entry name" value="ABC_transporter_C-like"/>
</dbReference>
<dbReference type="InterPro" id="IPR036640">
    <property type="entry name" value="ABC1_TM_sf"/>
</dbReference>
<evidence type="ECO:0000256" key="8">
    <source>
        <dbReference type="ARBA" id="ARBA00022989"/>
    </source>
</evidence>
<feature type="compositionally biased region" description="Acidic residues" evidence="10">
    <location>
        <begin position="758"/>
        <end position="774"/>
    </location>
</feature>
<evidence type="ECO:0000259" key="13">
    <source>
        <dbReference type="PROSITE" id="PS50929"/>
    </source>
</evidence>
<dbReference type="InterPro" id="IPR017871">
    <property type="entry name" value="ABC_transporter-like_CS"/>
</dbReference>
<dbReference type="PROSITE" id="PS50893">
    <property type="entry name" value="ABC_TRANSPORTER_2"/>
    <property type="match status" value="2"/>
</dbReference>
<dbReference type="PROSITE" id="PS50929">
    <property type="entry name" value="ABC_TM1F"/>
    <property type="match status" value="2"/>
</dbReference>
<feature type="transmembrane region" description="Helical" evidence="11">
    <location>
        <begin position="232"/>
        <end position="251"/>
    </location>
</feature>
<dbReference type="Gene3D" id="3.40.50.300">
    <property type="entry name" value="P-loop containing nucleotide triphosphate hydrolases"/>
    <property type="match status" value="2"/>
</dbReference>
<proteinExistence type="inferred from homology"/>
<feature type="transmembrane region" description="Helical" evidence="11">
    <location>
        <begin position="203"/>
        <end position="226"/>
    </location>
</feature>
<dbReference type="FunFam" id="3.40.50.300:FF:000997">
    <property type="entry name" value="Multidrug resistance-associated protein 1"/>
    <property type="match status" value="1"/>
</dbReference>
<dbReference type="CDD" id="cd03250">
    <property type="entry name" value="ABCC_MRP_domain1"/>
    <property type="match status" value="1"/>
</dbReference>
<keyword evidence="3" id="KW-0813">Transport</keyword>
<organism evidence="14">
    <name type="scientific">Eutreptiella gymnastica</name>
    <dbReference type="NCBI Taxonomy" id="73025"/>
    <lineage>
        <taxon>Eukaryota</taxon>
        <taxon>Discoba</taxon>
        <taxon>Euglenozoa</taxon>
        <taxon>Euglenida</taxon>
        <taxon>Spirocuta</taxon>
        <taxon>Euglenophyceae</taxon>
        <taxon>Eutreptiales</taxon>
        <taxon>Eutreptiaceae</taxon>
        <taxon>Eutreptiella</taxon>
    </lineage>
</organism>
<dbReference type="InterPro" id="IPR003593">
    <property type="entry name" value="AAA+_ATPase"/>
</dbReference>
<dbReference type="FunFam" id="1.20.1560.10:FF:000082">
    <property type="entry name" value="ABC transporter, multidrug resistance associated protein"/>
    <property type="match status" value="1"/>
</dbReference>
<dbReference type="GO" id="GO:0140359">
    <property type="term" value="F:ABC-type transporter activity"/>
    <property type="evidence" value="ECO:0007669"/>
    <property type="project" value="InterPro"/>
</dbReference>
<feature type="transmembrane region" description="Helical" evidence="11">
    <location>
        <begin position="1011"/>
        <end position="1029"/>
    </location>
</feature>
<dbReference type="PROSITE" id="PS00211">
    <property type="entry name" value="ABC_TRANSPORTER_1"/>
    <property type="match status" value="1"/>
</dbReference>
<dbReference type="PANTHER" id="PTHR24223:SF415">
    <property type="entry name" value="FI20190P1"/>
    <property type="match status" value="1"/>
</dbReference>
<feature type="transmembrane region" description="Helical" evidence="11">
    <location>
        <begin position="911"/>
        <end position="936"/>
    </location>
</feature>
<dbReference type="GO" id="GO:0012505">
    <property type="term" value="C:endomembrane system"/>
    <property type="evidence" value="ECO:0007669"/>
    <property type="project" value="UniProtKB-SubCell"/>
</dbReference>
<evidence type="ECO:0000256" key="2">
    <source>
        <dbReference type="ARBA" id="ARBA00009726"/>
    </source>
</evidence>
<dbReference type="CDD" id="cd18579">
    <property type="entry name" value="ABC_6TM_ABCC_D1"/>
    <property type="match status" value="1"/>
</dbReference>
<feature type="compositionally biased region" description="Basic residues" evidence="10">
    <location>
        <begin position="734"/>
        <end position="746"/>
    </location>
</feature>
<dbReference type="SUPFAM" id="SSF52540">
    <property type="entry name" value="P-loop containing nucleoside triphosphate hydrolases"/>
    <property type="match status" value="2"/>
</dbReference>
<dbReference type="SUPFAM" id="SSF90123">
    <property type="entry name" value="ABC transporter transmembrane region"/>
    <property type="match status" value="2"/>
</dbReference>
<dbReference type="FunFam" id="1.20.1560.10:FF:000010">
    <property type="entry name" value="Multidrug resistance-associated ABC transporter"/>
    <property type="match status" value="1"/>
</dbReference>
<dbReference type="EMBL" id="HBJA01054060">
    <property type="protein sequence ID" value="CAE0808038.1"/>
    <property type="molecule type" value="Transcribed_RNA"/>
</dbReference>
<keyword evidence="9 11" id="KW-0472">Membrane</keyword>
<feature type="domain" description="ABC transporter" evidence="12">
    <location>
        <begin position="1197"/>
        <end position="1429"/>
    </location>
</feature>
<reference evidence="14" key="1">
    <citation type="submission" date="2021-01" db="EMBL/GenBank/DDBJ databases">
        <authorList>
            <person name="Corre E."/>
            <person name="Pelletier E."/>
            <person name="Niang G."/>
            <person name="Scheremetjew M."/>
            <person name="Finn R."/>
            <person name="Kale V."/>
            <person name="Holt S."/>
            <person name="Cochrane G."/>
            <person name="Meng A."/>
            <person name="Brown T."/>
            <person name="Cohen L."/>
        </authorList>
    </citation>
    <scope>NUCLEOTIDE SEQUENCE</scope>
    <source>
        <strain evidence="14">CCMP1594</strain>
    </source>
</reference>
<evidence type="ECO:0000256" key="1">
    <source>
        <dbReference type="ARBA" id="ARBA00004127"/>
    </source>
</evidence>
<dbReference type="InterPro" id="IPR003439">
    <property type="entry name" value="ABC_transporter-like_ATP-bd"/>
</dbReference>
<name>A0A7S4CVS1_9EUGL</name>
<feature type="transmembrane region" description="Helical" evidence="11">
    <location>
        <begin position="313"/>
        <end position="335"/>
    </location>
</feature>
<feature type="compositionally biased region" description="Basic and acidic residues" evidence="10">
    <location>
        <begin position="795"/>
        <end position="812"/>
    </location>
</feature>
<dbReference type="PANTHER" id="PTHR24223">
    <property type="entry name" value="ATP-BINDING CASSETTE SUB-FAMILY C"/>
    <property type="match status" value="1"/>
</dbReference>
<gene>
    <name evidence="14" type="ORF">EGYM00163_LOCUS19167</name>
</gene>
<dbReference type="Pfam" id="PF00664">
    <property type="entry name" value="ABC_membrane"/>
    <property type="match status" value="2"/>
</dbReference>
<keyword evidence="7" id="KW-0067">ATP-binding</keyword>
<keyword evidence="8 11" id="KW-1133">Transmembrane helix</keyword>
<evidence type="ECO:0000256" key="3">
    <source>
        <dbReference type="ARBA" id="ARBA00022448"/>
    </source>
</evidence>
<evidence type="ECO:0000313" key="14">
    <source>
        <dbReference type="EMBL" id="CAE0808038.1"/>
    </source>
</evidence>
<comment type="similarity">
    <text evidence="2">Belongs to the ABC transporter superfamily. ABCC family. Conjugate transporter (TC 3.A.1.208) subfamily.</text>
</comment>
<feature type="domain" description="ABC transmembrane type-1" evidence="13">
    <location>
        <begin position="910"/>
        <end position="1155"/>
    </location>
</feature>
<evidence type="ECO:0000256" key="4">
    <source>
        <dbReference type="ARBA" id="ARBA00022692"/>
    </source>
</evidence>
<dbReference type="Gene3D" id="1.20.1560.10">
    <property type="entry name" value="ABC transporter type 1, transmembrane domain"/>
    <property type="match status" value="2"/>
</dbReference>
<dbReference type="GO" id="GO:0016887">
    <property type="term" value="F:ATP hydrolysis activity"/>
    <property type="evidence" value="ECO:0007669"/>
    <property type="project" value="InterPro"/>
</dbReference>
<evidence type="ECO:0000256" key="6">
    <source>
        <dbReference type="ARBA" id="ARBA00022741"/>
    </source>
</evidence>
<comment type="subcellular location">
    <subcellularLocation>
        <location evidence="1">Endomembrane system</location>
        <topology evidence="1">Multi-pass membrane protein</topology>
    </subcellularLocation>
</comment>
<keyword evidence="4 11" id="KW-0812">Transmembrane</keyword>
<feature type="transmembrane region" description="Helical" evidence="11">
    <location>
        <begin position="124"/>
        <end position="144"/>
    </location>
</feature>
<feature type="transmembrane region" description="Helical" evidence="11">
    <location>
        <begin position="833"/>
        <end position="853"/>
    </location>
</feature>
<evidence type="ECO:0000256" key="9">
    <source>
        <dbReference type="ARBA" id="ARBA00023136"/>
    </source>
</evidence>
<feature type="region of interest" description="Disordered" evidence="10">
    <location>
        <begin position="682"/>
        <end position="701"/>
    </location>
</feature>
<evidence type="ECO:0000256" key="5">
    <source>
        <dbReference type="ARBA" id="ARBA00022737"/>
    </source>
</evidence>
<dbReference type="Pfam" id="PF00005">
    <property type="entry name" value="ABC_tran"/>
    <property type="match status" value="2"/>
</dbReference>
<dbReference type="GO" id="GO:0016020">
    <property type="term" value="C:membrane"/>
    <property type="evidence" value="ECO:0007669"/>
    <property type="project" value="InterPro"/>
</dbReference>
<feature type="compositionally biased region" description="Acidic residues" evidence="10">
    <location>
        <begin position="712"/>
        <end position="724"/>
    </location>
</feature>
<dbReference type="GO" id="GO:0005524">
    <property type="term" value="F:ATP binding"/>
    <property type="evidence" value="ECO:0007669"/>
    <property type="project" value="UniProtKB-KW"/>
</dbReference>
<feature type="transmembrane region" description="Helical" evidence="11">
    <location>
        <begin position="84"/>
        <end position="104"/>
    </location>
</feature>
<feature type="region of interest" description="Disordered" evidence="10">
    <location>
        <begin position="1450"/>
        <end position="1470"/>
    </location>
</feature>
<dbReference type="CDD" id="cd18580">
    <property type="entry name" value="ABC_6TM_ABCC_D2"/>
    <property type="match status" value="1"/>
</dbReference>
<evidence type="ECO:0000256" key="10">
    <source>
        <dbReference type="SAM" id="MobiDB-lite"/>
    </source>
</evidence>
<evidence type="ECO:0000259" key="12">
    <source>
        <dbReference type="PROSITE" id="PS50893"/>
    </source>
</evidence>
<keyword evidence="6" id="KW-0547">Nucleotide-binding</keyword>
<dbReference type="FunFam" id="3.40.50.300:FF:000074">
    <property type="entry name" value="Multidrug resistance-associated protein 5 isoform 1"/>
    <property type="match status" value="1"/>
</dbReference>
<keyword evidence="5" id="KW-0677">Repeat</keyword>
<feature type="transmembrane region" description="Helical" evidence="11">
    <location>
        <begin position="341"/>
        <end position="360"/>
    </location>
</feature>
<sequence>MASHLSSQPHPEEKANFISRLTFSWVSPFIASGYEGNMSNDTLWPVAKVDSSSTIKSNIDDAIARLRAKGDQLPAPHRILWEAYGTHFIFTGFLKLINDVLVFANPILMQKLLKYLKDPTVSNINTGLCIAGLFFLCSTVQSLVMNQYFHRVLRTGIWFRSAQIVSLYRKSLHLSNSTQLRPEFHKGRLVTMMSNDAQRLQDCAFFLHLIWSSPMQFVVACVLLYIQLGWPSLLGVFLMAVLVPVNNRVMARMFKYSRQRSGHADERVKGIDECLQGIRIVKVMAWEHLFSEKLFDLRGKEIECLRKQQNLRLASFTIINLTPIVVAGIIFTLYALLGRELTAEIIFPSLALLSIVRFPLIMMPALQSSLSDTWISLKRIQAYLDCDDRTEYLERLTEAEEGEGLAAVIEKGTFHWYEGQTADGQVVTEKGQPLKWYRKAMRRLGSIRRLGRKGPAPDGKPAEKEDFRIVEKVVLQDINIRIRKGQLTFIVGETGSGKSSLLAALMGQIERSDPGCRVANVGDVAYVAQEAWIMNTTLRNNVTFQKEYDRKKYNRILDICQLRADIQQLAAGDQTEIGEKGINLSGGQKQRVALARALYADCELYLMDDPLSAVDAHVGKALFEGCICAGMKHCTRILVTHQVQFLEKADHIILVANKGIAFSGTYPELVVSGLMETLKHDAPPLPEALPEADPNPGIVVSVDDTDLSADEVDASQDDDEELIADTDRQETSHKKTKKKGRSKKKSKKEDKKTLIDQGDAELDLDGDYDDDDDDGRLSVASMDPEGMRLSIELAGERPSAEVRKDREKKDQGKLMSTETTKEGRVAGTVYASYIRAGGGFLVFAFLIIVNLTFETFKVGGDVWLSIWSAPPVCESGAPPNATAVPLTATEVPLNTTAHCESALGLGDGGYIGIYVSIVVLCGVFQFLRGYTLFAIIRSASSSLHANMLHSVLKAPMWFFDTTPHGRILNRFTKDIDSIDNTLPQSVNFAFNMIFSTFSALVIIIASQPVVIVVILALGWVYIRILKYFIVAFRDAKRLDSVNKSPIFAHYSETLNGLGTITAYNGAAAFEKGNEERLDLNIRSNFAFLACQRWLSVRLEFMCNILVAALALCAVLLKLVLHSQQSLGNVGLSIVYAVNLTSQLGFLIRQIADVEAQMNGVERVLEYTTDLPAERMLEYTDRDPAPPGDWPQKGCVTFAGVDLRYQRHLPLVLKEVSFAAEGGTKVGLVGRTGSGKSTTLLALFRLVEAEAGQILIDGVDIQRLRLEDVRSKLTIIPQDPLLFQGTIRSNLDPFDQFTDAMIWSALKQSNMHDRIADEPMKLEAPVAEGGGNFSVGQRQLLCLTRAILKDAKILCLDEATASVDRETDRLIQQTIRDTFSKCTILTIAHRLQTIADYDKIVVMDAGHVGEAGSPRELLEKKGLFYAMAQELGEEQYQKLENIAYGLTTAVPSPLTASPLGPPDSAYEDQEE</sequence>
<dbReference type="CDD" id="cd03244">
    <property type="entry name" value="ABCC_MRP_domain2"/>
    <property type="match status" value="1"/>
</dbReference>
<dbReference type="InterPro" id="IPR027417">
    <property type="entry name" value="P-loop_NTPase"/>
</dbReference>
<evidence type="ECO:0000256" key="11">
    <source>
        <dbReference type="SAM" id="Phobius"/>
    </source>
</evidence>